<dbReference type="PANTHER" id="PTHR10663">
    <property type="entry name" value="GUANYL-NUCLEOTIDE EXCHANGE FACTOR"/>
    <property type="match status" value="1"/>
</dbReference>
<comment type="caution">
    <text evidence="3">The sequence shown here is derived from an EMBL/GenBank/DDBJ whole genome shotgun (WGS) entry which is preliminary data.</text>
</comment>
<evidence type="ECO:0000313" key="3">
    <source>
        <dbReference type="EMBL" id="KAG7820302.1"/>
    </source>
</evidence>
<dbReference type="InterPro" id="IPR023394">
    <property type="entry name" value="Sec7_C_sf"/>
</dbReference>
<dbReference type="SMART" id="SM00222">
    <property type="entry name" value="Sec7"/>
    <property type="match status" value="1"/>
</dbReference>
<evidence type="ECO:0000256" key="1">
    <source>
        <dbReference type="SAM" id="MobiDB-lite"/>
    </source>
</evidence>
<dbReference type="Proteomes" id="UP001196530">
    <property type="component" value="Unassembled WGS sequence"/>
</dbReference>
<dbReference type="AlphaFoldDB" id="A0AAN6DID3"/>
<dbReference type="GeneID" id="66125790"/>
<protein>
    <recommendedName>
        <fullName evidence="2">SEC7 domain-containing protein</fullName>
    </recommendedName>
</protein>
<gene>
    <name evidence="3" type="ORF">KL928_001739</name>
</gene>
<feature type="compositionally biased region" description="Low complexity" evidence="1">
    <location>
        <begin position="279"/>
        <end position="290"/>
    </location>
</feature>
<accession>A0AAN6DID3</accession>
<dbReference type="RefSeq" id="XP_043061016.1">
    <property type="nucleotide sequence ID" value="XM_043202137.1"/>
</dbReference>
<evidence type="ECO:0000313" key="4">
    <source>
        <dbReference type="Proteomes" id="UP001196530"/>
    </source>
</evidence>
<reference evidence="3" key="1">
    <citation type="journal article" date="2021" name="G3 (Bethesda)">
        <title>Genomic diversity, chromosomal rearrangements, and interspecies hybridization in the ogataea polymorpha species complex.</title>
        <authorList>
            <person name="Hanson S.J."/>
            <person name="Cinneide E.O."/>
            <person name="Salzberg L.I."/>
            <person name="Wolfe K.H."/>
            <person name="McGowan J."/>
            <person name="Fitzpatrick D.A."/>
            <person name="Matlin K."/>
        </authorList>
    </citation>
    <scope>NUCLEOTIDE SEQUENCE</scope>
    <source>
        <strain evidence="3">61-244</strain>
    </source>
</reference>
<dbReference type="SUPFAM" id="SSF48425">
    <property type="entry name" value="Sec7 domain"/>
    <property type="match status" value="1"/>
</dbReference>
<name>A0AAN6DID3_PICAN</name>
<dbReference type="Pfam" id="PF01369">
    <property type="entry name" value="Sec7"/>
    <property type="match status" value="1"/>
</dbReference>
<dbReference type="GO" id="GO:0005085">
    <property type="term" value="F:guanyl-nucleotide exchange factor activity"/>
    <property type="evidence" value="ECO:0007669"/>
    <property type="project" value="InterPro"/>
</dbReference>
<dbReference type="PANTHER" id="PTHR10663:SF373">
    <property type="entry name" value="PH AND SEC7 DOMAIN-CONTAINING PROTEIN C11E3.11C"/>
    <property type="match status" value="1"/>
</dbReference>
<feature type="region of interest" description="Disordered" evidence="1">
    <location>
        <begin position="272"/>
        <end position="300"/>
    </location>
</feature>
<dbReference type="InterPro" id="IPR035999">
    <property type="entry name" value="Sec7_dom_sf"/>
</dbReference>
<dbReference type="EMBL" id="JAHLUX010000003">
    <property type="protein sequence ID" value="KAG7820302.1"/>
    <property type="molecule type" value="Genomic_DNA"/>
</dbReference>
<dbReference type="Gene3D" id="1.10.1000.11">
    <property type="entry name" value="Arf Nucleotide-binding Site Opener,domain 2"/>
    <property type="match status" value="1"/>
</dbReference>
<evidence type="ECO:0000259" key="2">
    <source>
        <dbReference type="PROSITE" id="PS50190"/>
    </source>
</evidence>
<dbReference type="GO" id="GO:0032012">
    <property type="term" value="P:regulation of ARF protein signal transduction"/>
    <property type="evidence" value="ECO:0007669"/>
    <property type="project" value="InterPro"/>
</dbReference>
<sequence>MSVDCEIARQDLSNLPPKSTAVLARESQGGGPSTIQPDTKKIDPLLMSKLRDPSCSLNIVLAKNKLLGTASDERLTGLYDVAKELFELSYHKIQKKHYLAFLAGGLRDQGEPETDINILRCFYMSLFTWNTDLLSSLRLLCRKLFFKGESQFIDKVLQSFAESWFYSASSGKPKKLYGDSNGVYLTAYSLILLNTDLHTEEIAKMQKISRSKFVKNTFEALQQNQVPIEDIDGLRHELKKFYDNISEQKLSLFESTYLHSRTNSIASHDTELTTIQHRSSQSDQTSSYISDTDKSTPASSVNATKSFGFAKLIMMENNLRIQTDNNNKLSLGPNSPRLDEISEPLQDLEGLESGLPDNHNFEKEGDLHSELVGPPWTKEGIQNVVLPVKAPHNFTGMLSLSALKPDWQSLFVVVFEGELKLFRFDQSGSNAENFGDGQWWKFATCVDTVNLCSCFAQVVDKKSRAYFSVIKRHGNARKRTGLETYWTLNIPMPDIMTGADHLNGYYSAHFCAGTPETAQEFVDTCNFWAGRSSAIPPSETLSSLDFGWSEKTVSVLRANNVRESEKHLSRFKVASWIPITNGLVSTHHDMSEQFAKVNTHYSELRLALEKHKEMEKLIPQLDLMTARNVGAIKILSKVFHGSDKVDKHLVVRNVNVMRVNYVNRLNHLDRELLRFKCYADILEKAIRLRNKGPDDQIV</sequence>
<dbReference type="PROSITE" id="PS50190">
    <property type="entry name" value="SEC7"/>
    <property type="match status" value="1"/>
</dbReference>
<organism evidence="3 4">
    <name type="scientific">Pichia angusta</name>
    <name type="common">Yeast</name>
    <name type="synonym">Hansenula polymorpha</name>
    <dbReference type="NCBI Taxonomy" id="870730"/>
    <lineage>
        <taxon>Eukaryota</taxon>
        <taxon>Fungi</taxon>
        <taxon>Dikarya</taxon>
        <taxon>Ascomycota</taxon>
        <taxon>Saccharomycotina</taxon>
        <taxon>Pichiomycetes</taxon>
        <taxon>Pichiales</taxon>
        <taxon>Pichiaceae</taxon>
        <taxon>Ogataea</taxon>
    </lineage>
</organism>
<dbReference type="InterPro" id="IPR000904">
    <property type="entry name" value="Sec7_dom"/>
</dbReference>
<proteinExistence type="predicted"/>
<feature type="domain" description="SEC7" evidence="2">
    <location>
        <begin position="51"/>
        <end position="248"/>
    </location>
</feature>